<dbReference type="RefSeq" id="WP_270896990.1">
    <property type="nucleotide sequence ID" value="NZ_JBHSPF010000065.1"/>
</dbReference>
<dbReference type="Pfam" id="PF02743">
    <property type="entry name" value="dCache_1"/>
    <property type="match status" value="1"/>
</dbReference>
<evidence type="ECO:0000313" key="13">
    <source>
        <dbReference type="EMBL" id="MFC5629643.1"/>
    </source>
</evidence>
<dbReference type="EMBL" id="JBHSPF010000065">
    <property type="protein sequence ID" value="MFC5629643.1"/>
    <property type="molecule type" value="Genomic_DNA"/>
</dbReference>
<keyword evidence="7 9" id="KW-0807">Transducer</keyword>
<evidence type="ECO:0000256" key="7">
    <source>
        <dbReference type="ARBA" id="ARBA00023224"/>
    </source>
</evidence>
<evidence type="ECO:0000313" key="14">
    <source>
        <dbReference type="Proteomes" id="UP001596143"/>
    </source>
</evidence>
<dbReference type="Pfam" id="PF00015">
    <property type="entry name" value="MCPsignal"/>
    <property type="match status" value="1"/>
</dbReference>
<dbReference type="SUPFAM" id="SSF103190">
    <property type="entry name" value="Sensory domain-like"/>
    <property type="match status" value="1"/>
</dbReference>
<feature type="transmembrane region" description="Helical" evidence="10">
    <location>
        <begin position="280"/>
        <end position="301"/>
    </location>
</feature>
<evidence type="ECO:0000256" key="3">
    <source>
        <dbReference type="ARBA" id="ARBA00022500"/>
    </source>
</evidence>
<evidence type="ECO:0000256" key="1">
    <source>
        <dbReference type="ARBA" id="ARBA00004651"/>
    </source>
</evidence>
<feature type="transmembrane region" description="Helical" evidence="10">
    <location>
        <begin position="12"/>
        <end position="33"/>
    </location>
</feature>
<keyword evidence="4 10" id="KW-0812">Transmembrane</keyword>
<dbReference type="PANTHER" id="PTHR32089">
    <property type="entry name" value="METHYL-ACCEPTING CHEMOTAXIS PROTEIN MCPB"/>
    <property type="match status" value="1"/>
</dbReference>
<dbReference type="SMART" id="SM00283">
    <property type="entry name" value="MA"/>
    <property type="match status" value="1"/>
</dbReference>
<dbReference type="Pfam" id="PF00672">
    <property type="entry name" value="HAMP"/>
    <property type="match status" value="1"/>
</dbReference>
<dbReference type="InterPro" id="IPR029151">
    <property type="entry name" value="Sensor-like_sf"/>
</dbReference>
<keyword evidence="6 10" id="KW-0472">Membrane</keyword>
<name>A0ABW0U930_9BACI</name>
<reference evidence="14" key="1">
    <citation type="journal article" date="2019" name="Int. J. Syst. Evol. Microbiol.">
        <title>The Global Catalogue of Microorganisms (GCM) 10K type strain sequencing project: providing services to taxonomists for standard genome sequencing and annotation.</title>
        <authorList>
            <consortium name="The Broad Institute Genomics Platform"/>
            <consortium name="The Broad Institute Genome Sequencing Center for Infectious Disease"/>
            <person name="Wu L."/>
            <person name="Ma J."/>
        </authorList>
    </citation>
    <scope>NUCLEOTIDE SEQUENCE [LARGE SCALE GENOMIC DNA]</scope>
    <source>
        <strain evidence="14">CGMCC 1.15790</strain>
    </source>
</reference>
<sequence>MFRQKRSLRRKLLILLLLVGILPMVTIASIIYFNSTNEIITKERDAMESLTISYADSIEQRLDTFLTEIRLAAQTENILSGDLSLRLDLMNKVKEQDDYTYETVVFTDPGGIVRAHTTEENIGQLYLGDRPYFQKALDGEENFSEIITSLTTGNRIITIAVPVNNQEEETIGVMSATVNFEELVSSLLNMTGRAEAILVDNEGIVQLHPNESYTGLSTDEIDDDWKRALEEGKDVTDSSVVSINDKDHLLTHAPIPLSDYHLYLITPMEEILSVTDHVRFISIVVAIIVLIIISVVALRFARKISAPILQMTEKVKQVAQGDLSGEKIKVETNDEIGELATHFQTMTDHLKEIIYKMEESSNVLTSSAQQLSAAAQQSSQSSENITSSIQHIASSAENQKVKTQLNMGYLHEMTTHIESLAVSASEISNHASETFNQTEKGSQAILNTQQKMKAIHEAVQTSADVNQALQTYSLEIEKIIEFISDIAEQTNLLALNAAIEAARAGEHGKGFAVVANEVRKLAEESHQSSEQITNIIENMKEQIIASTTSVNDVTDEVQDGLEVVNETKNIFELIRTSTDEVTDQIEDIASTSNHVSERGKEVTSSFEEMTHLSEQMSASTQTIAAASEEQFASTEEIDASSHSLQEKAEELTQIVQRFKTK</sequence>
<dbReference type="CDD" id="cd12914">
    <property type="entry name" value="PDC1_DGC_like"/>
    <property type="match status" value="1"/>
</dbReference>
<dbReference type="CDD" id="cd11386">
    <property type="entry name" value="MCP_signal"/>
    <property type="match status" value="1"/>
</dbReference>
<dbReference type="PANTHER" id="PTHR32089:SF112">
    <property type="entry name" value="LYSOZYME-LIKE PROTEIN-RELATED"/>
    <property type="match status" value="1"/>
</dbReference>
<dbReference type="InterPro" id="IPR033479">
    <property type="entry name" value="dCache_1"/>
</dbReference>
<evidence type="ECO:0000256" key="5">
    <source>
        <dbReference type="ARBA" id="ARBA00022989"/>
    </source>
</evidence>
<dbReference type="SUPFAM" id="SSF58104">
    <property type="entry name" value="Methyl-accepting chemotaxis protein (MCP) signaling domain"/>
    <property type="match status" value="1"/>
</dbReference>
<comment type="caution">
    <text evidence="13">The sequence shown here is derived from an EMBL/GenBank/DDBJ whole genome shotgun (WGS) entry which is preliminary data.</text>
</comment>
<evidence type="ECO:0000259" key="11">
    <source>
        <dbReference type="PROSITE" id="PS50111"/>
    </source>
</evidence>
<dbReference type="Gene3D" id="3.30.450.20">
    <property type="entry name" value="PAS domain"/>
    <property type="match status" value="1"/>
</dbReference>
<comment type="subcellular location">
    <subcellularLocation>
        <location evidence="1">Cell membrane</location>
        <topology evidence="1">Multi-pass membrane protein</topology>
    </subcellularLocation>
</comment>
<accession>A0ABW0U930</accession>
<feature type="domain" description="HAMP" evidence="12">
    <location>
        <begin position="302"/>
        <end position="355"/>
    </location>
</feature>
<comment type="similarity">
    <text evidence="8">Belongs to the methyl-accepting chemotaxis (MCP) protein family.</text>
</comment>
<dbReference type="Gene3D" id="1.10.287.950">
    <property type="entry name" value="Methyl-accepting chemotaxis protein"/>
    <property type="match status" value="1"/>
</dbReference>
<dbReference type="InterPro" id="IPR003660">
    <property type="entry name" value="HAMP_dom"/>
</dbReference>
<keyword evidence="5 10" id="KW-1133">Transmembrane helix</keyword>
<dbReference type="PROSITE" id="PS50885">
    <property type="entry name" value="HAMP"/>
    <property type="match status" value="1"/>
</dbReference>
<proteinExistence type="inferred from homology"/>
<dbReference type="PROSITE" id="PS50111">
    <property type="entry name" value="CHEMOTAXIS_TRANSDUC_2"/>
    <property type="match status" value="1"/>
</dbReference>
<evidence type="ECO:0000256" key="4">
    <source>
        <dbReference type="ARBA" id="ARBA00022692"/>
    </source>
</evidence>
<keyword evidence="14" id="KW-1185">Reference proteome</keyword>
<evidence type="ECO:0000256" key="6">
    <source>
        <dbReference type="ARBA" id="ARBA00023136"/>
    </source>
</evidence>
<dbReference type="SMART" id="SM00304">
    <property type="entry name" value="HAMP"/>
    <property type="match status" value="1"/>
</dbReference>
<feature type="domain" description="Methyl-accepting transducer" evidence="11">
    <location>
        <begin position="374"/>
        <end position="610"/>
    </location>
</feature>
<protein>
    <submittedName>
        <fullName evidence="13">Methyl-accepting chemotaxis protein</fullName>
    </submittedName>
</protein>
<dbReference type="Gene3D" id="6.10.340.10">
    <property type="match status" value="1"/>
</dbReference>
<evidence type="ECO:0000256" key="10">
    <source>
        <dbReference type="SAM" id="Phobius"/>
    </source>
</evidence>
<organism evidence="13 14">
    <name type="scientific">Aliibacillus thermotolerans</name>
    <dbReference type="NCBI Taxonomy" id="1834418"/>
    <lineage>
        <taxon>Bacteria</taxon>
        <taxon>Bacillati</taxon>
        <taxon>Bacillota</taxon>
        <taxon>Bacilli</taxon>
        <taxon>Bacillales</taxon>
        <taxon>Bacillaceae</taxon>
        <taxon>Aliibacillus</taxon>
    </lineage>
</organism>
<gene>
    <name evidence="13" type="ORF">ACFPTR_12355</name>
</gene>
<dbReference type="InterPro" id="IPR004089">
    <property type="entry name" value="MCPsignal_dom"/>
</dbReference>
<evidence type="ECO:0000259" key="12">
    <source>
        <dbReference type="PROSITE" id="PS50885"/>
    </source>
</evidence>
<dbReference type="Proteomes" id="UP001596143">
    <property type="component" value="Unassembled WGS sequence"/>
</dbReference>
<evidence type="ECO:0000256" key="8">
    <source>
        <dbReference type="ARBA" id="ARBA00029447"/>
    </source>
</evidence>
<dbReference type="CDD" id="cd06225">
    <property type="entry name" value="HAMP"/>
    <property type="match status" value="1"/>
</dbReference>
<evidence type="ECO:0000256" key="2">
    <source>
        <dbReference type="ARBA" id="ARBA00022475"/>
    </source>
</evidence>
<evidence type="ECO:0000256" key="9">
    <source>
        <dbReference type="PROSITE-ProRule" id="PRU00284"/>
    </source>
</evidence>
<keyword evidence="2" id="KW-1003">Cell membrane</keyword>
<keyword evidence="3" id="KW-0145">Chemotaxis</keyword>